<feature type="compositionally biased region" description="Low complexity" evidence="1">
    <location>
        <begin position="149"/>
        <end position="171"/>
    </location>
</feature>
<accession>A0A0G4ER41</accession>
<dbReference type="VEuPathDB" id="CryptoDB:Vbra_12726"/>
<sequence>MVVLELSAIFCAASFCGAFIWRREKARRALERRLQLLDKVVNKGFMMMRLSGTETVTDLPRCRVLTDQAIQLTKQIEALGFFCDQEERALHEKLKRVVQEVADLLVDARDGGEPQLMTQVDGEEGQDVPLDYTWPGFLADEDPDDKAMSTSTHSASSPTASTAASSSSTLPAPEDGCEILCQVDGDTGEPVTLAYVWGG</sequence>
<dbReference type="InParanoid" id="A0A0G4ER41"/>
<protein>
    <submittedName>
        <fullName evidence="2">Uncharacterized protein</fullName>
    </submittedName>
</protein>
<evidence type="ECO:0000256" key="1">
    <source>
        <dbReference type="SAM" id="MobiDB-lite"/>
    </source>
</evidence>
<reference evidence="2 3" key="1">
    <citation type="submission" date="2014-11" db="EMBL/GenBank/DDBJ databases">
        <authorList>
            <person name="Zhu J."/>
            <person name="Qi W."/>
            <person name="Song R."/>
        </authorList>
    </citation>
    <scope>NUCLEOTIDE SEQUENCE [LARGE SCALE GENOMIC DNA]</scope>
</reference>
<name>A0A0G4ER41_VITBC</name>
<proteinExistence type="predicted"/>
<dbReference type="AlphaFoldDB" id="A0A0G4ER41"/>
<organism evidence="2 3">
    <name type="scientific">Vitrella brassicaformis (strain CCMP3155)</name>
    <dbReference type="NCBI Taxonomy" id="1169540"/>
    <lineage>
        <taxon>Eukaryota</taxon>
        <taxon>Sar</taxon>
        <taxon>Alveolata</taxon>
        <taxon>Colpodellida</taxon>
        <taxon>Vitrellaceae</taxon>
        <taxon>Vitrella</taxon>
    </lineage>
</organism>
<gene>
    <name evidence="2" type="ORF">Vbra_12726</name>
</gene>
<dbReference type="EMBL" id="CDMY01000292">
    <property type="protein sequence ID" value="CEL99949.1"/>
    <property type="molecule type" value="Genomic_DNA"/>
</dbReference>
<feature type="region of interest" description="Disordered" evidence="1">
    <location>
        <begin position="139"/>
        <end position="171"/>
    </location>
</feature>
<dbReference type="Proteomes" id="UP000041254">
    <property type="component" value="Unassembled WGS sequence"/>
</dbReference>
<keyword evidence="3" id="KW-1185">Reference proteome</keyword>
<evidence type="ECO:0000313" key="3">
    <source>
        <dbReference type="Proteomes" id="UP000041254"/>
    </source>
</evidence>
<evidence type="ECO:0000313" key="2">
    <source>
        <dbReference type="EMBL" id="CEL99949.1"/>
    </source>
</evidence>